<name>A0A3B1DE99_9ZZZZ</name>
<dbReference type="NCBIfam" id="TIGR01009">
    <property type="entry name" value="rpsC_bact"/>
    <property type="match status" value="1"/>
</dbReference>
<dbReference type="InterPro" id="IPR018280">
    <property type="entry name" value="Ribosomal_uS3_CS"/>
</dbReference>
<evidence type="ECO:0000313" key="7">
    <source>
        <dbReference type="EMBL" id="VAX37191.1"/>
    </source>
</evidence>
<evidence type="ECO:0000256" key="2">
    <source>
        <dbReference type="ARBA" id="ARBA00022730"/>
    </source>
</evidence>
<dbReference type="Gene3D" id="3.30.1140.32">
    <property type="entry name" value="Ribosomal protein S3, C-terminal domain"/>
    <property type="match status" value="1"/>
</dbReference>
<keyword evidence="4 7" id="KW-0689">Ribosomal protein</keyword>
<evidence type="ECO:0000256" key="1">
    <source>
        <dbReference type="ARBA" id="ARBA00010761"/>
    </source>
</evidence>
<accession>A0A3B1DE99</accession>
<dbReference type="InterPro" id="IPR015946">
    <property type="entry name" value="KH_dom-like_a/b"/>
</dbReference>
<dbReference type="GO" id="GO:0022627">
    <property type="term" value="C:cytosolic small ribosomal subunit"/>
    <property type="evidence" value="ECO:0007669"/>
    <property type="project" value="TreeGrafter"/>
</dbReference>
<evidence type="ECO:0000256" key="5">
    <source>
        <dbReference type="ARBA" id="ARBA00023274"/>
    </source>
</evidence>
<dbReference type="PROSITE" id="PS50084">
    <property type="entry name" value="KH_TYPE_1"/>
    <property type="match status" value="1"/>
</dbReference>
<dbReference type="PANTHER" id="PTHR11760:SF19">
    <property type="entry name" value="SMALL RIBOSOMAL SUBUNIT PROTEIN US3C"/>
    <property type="match status" value="1"/>
</dbReference>
<dbReference type="Pfam" id="PF00189">
    <property type="entry name" value="Ribosomal_S3_C"/>
    <property type="match status" value="1"/>
</dbReference>
<dbReference type="InterPro" id="IPR005704">
    <property type="entry name" value="Ribosomal_uS3_bac-typ"/>
</dbReference>
<reference evidence="7" key="1">
    <citation type="submission" date="2018-06" db="EMBL/GenBank/DDBJ databases">
        <authorList>
            <person name="Zhirakovskaya E."/>
        </authorList>
    </citation>
    <scope>NUCLEOTIDE SEQUENCE</scope>
</reference>
<keyword evidence="3" id="KW-0694">RNA-binding</keyword>
<dbReference type="HAMAP" id="MF_01309_B">
    <property type="entry name" value="Ribosomal_uS3_B"/>
    <property type="match status" value="1"/>
</dbReference>
<dbReference type="GO" id="GO:0019843">
    <property type="term" value="F:rRNA binding"/>
    <property type="evidence" value="ECO:0007669"/>
    <property type="project" value="UniProtKB-KW"/>
</dbReference>
<proteinExistence type="inferred from homology"/>
<dbReference type="SUPFAM" id="SSF54814">
    <property type="entry name" value="Prokaryotic type KH domain (KH-domain type II)"/>
    <property type="match status" value="1"/>
</dbReference>
<dbReference type="InterPro" id="IPR004087">
    <property type="entry name" value="KH_dom"/>
</dbReference>
<dbReference type="FunFam" id="3.30.1140.32:FF:000002">
    <property type="entry name" value="30S ribosomal protein S3"/>
    <property type="match status" value="1"/>
</dbReference>
<dbReference type="FunFam" id="3.30.300.20:FF:000001">
    <property type="entry name" value="30S ribosomal protein S3"/>
    <property type="match status" value="1"/>
</dbReference>
<protein>
    <submittedName>
        <fullName evidence="7">SSU ribosomal protein S3p (S3e)</fullName>
    </submittedName>
</protein>
<dbReference type="GO" id="GO:0003735">
    <property type="term" value="F:structural constituent of ribosome"/>
    <property type="evidence" value="ECO:0007669"/>
    <property type="project" value="InterPro"/>
</dbReference>
<evidence type="ECO:0000256" key="3">
    <source>
        <dbReference type="ARBA" id="ARBA00022884"/>
    </source>
</evidence>
<keyword evidence="5" id="KW-0687">Ribonucleoprotein</keyword>
<dbReference type="PROSITE" id="PS50823">
    <property type="entry name" value="KH_TYPE_2"/>
    <property type="match status" value="1"/>
</dbReference>
<dbReference type="InterPro" id="IPR001351">
    <property type="entry name" value="Ribosomal_uS3_C"/>
</dbReference>
<dbReference type="InterPro" id="IPR036419">
    <property type="entry name" value="Ribosomal_S3_C_sf"/>
</dbReference>
<dbReference type="Gene3D" id="3.30.300.20">
    <property type="match status" value="1"/>
</dbReference>
<dbReference type="Pfam" id="PF07650">
    <property type="entry name" value="KH_2"/>
    <property type="match status" value="1"/>
</dbReference>
<dbReference type="SMART" id="SM00322">
    <property type="entry name" value="KH"/>
    <property type="match status" value="1"/>
</dbReference>
<evidence type="ECO:0000259" key="6">
    <source>
        <dbReference type="PROSITE" id="PS50823"/>
    </source>
</evidence>
<dbReference type="EMBL" id="UOGJ01000120">
    <property type="protein sequence ID" value="VAX37191.1"/>
    <property type="molecule type" value="Genomic_DNA"/>
</dbReference>
<dbReference type="InterPro" id="IPR004044">
    <property type="entry name" value="KH_dom_type_2"/>
</dbReference>
<organism evidence="7">
    <name type="scientific">hydrothermal vent metagenome</name>
    <dbReference type="NCBI Taxonomy" id="652676"/>
    <lineage>
        <taxon>unclassified sequences</taxon>
        <taxon>metagenomes</taxon>
        <taxon>ecological metagenomes</taxon>
    </lineage>
</organism>
<dbReference type="PANTHER" id="PTHR11760">
    <property type="entry name" value="30S/40S RIBOSOMAL PROTEIN S3"/>
    <property type="match status" value="1"/>
</dbReference>
<dbReference type="PROSITE" id="PS00548">
    <property type="entry name" value="RIBOSOMAL_S3"/>
    <property type="match status" value="1"/>
</dbReference>
<feature type="domain" description="KH type-2" evidence="6">
    <location>
        <begin position="39"/>
        <end position="107"/>
    </location>
</feature>
<comment type="similarity">
    <text evidence="1">Belongs to the universal ribosomal protein uS3 family.</text>
</comment>
<dbReference type="AlphaFoldDB" id="A0A3B1DE99"/>
<dbReference type="GO" id="GO:0006412">
    <property type="term" value="P:translation"/>
    <property type="evidence" value="ECO:0007669"/>
    <property type="project" value="InterPro"/>
</dbReference>
<gene>
    <name evidence="7" type="ORF">MNBD_UNCLBAC01-792</name>
</gene>
<sequence length="224" mass="25370">MGQKVSPIIQRIGYIENWRSLWYADKNEYRQNIYEDYKIRAFIKKRFAQAAVSRVVIERLAGKIKVIIHTARPGVIIGRRGADIDRLRTELGKISAKEISIDPKEIKVPSADAQLVAQNVAFQLEKRIAFRRAMKRAIDQAMGSGAAKGIKIKCSGRLNGVEMARKESYQEGKLPLHTFRAQIDYGFAEAHTTYGVLGIKAWIYKGDVIREIKRQEAPAQKVKG</sequence>
<keyword evidence="2" id="KW-0699">rRNA-binding</keyword>
<dbReference type="InterPro" id="IPR009019">
    <property type="entry name" value="KH_sf_prok-type"/>
</dbReference>
<dbReference type="SUPFAM" id="SSF54821">
    <property type="entry name" value="Ribosomal protein S3 C-terminal domain"/>
    <property type="match status" value="1"/>
</dbReference>
<evidence type="ECO:0000256" key="4">
    <source>
        <dbReference type="ARBA" id="ARBA00022980"/>
    </source>
</evidence>
<dbReference type="InterPro" id="IPR057258">
    <property type="entry name" value="Ribosomal_uS3"/>
</dbReference>
<dbReference type="CDD" id="cd02412">
    <property type="entry name" value="KH-II_30S_S3"/>
    <property type="match status" value="1"/>
</dbReference>